<feature type="compositionally biased region" description="Acidic residues" evidence="1">
    <location>
        <begin position="38"/>
        <end position="76"/>
    </location>
</feature>
<proteinExistence type="predicted"/>
<dbReference type="GeneID" id="30172789"/>
<feature type="compositionally biased region" description="Low complexity" evidence="1">
    <location>
        <begin position="246"/>
        <end position="255"/>
    </location>
</feature>
<dbReference type="RefSeq" id="XP_019011109.1">
    <property type="nucleotide sequence ID" value="XM_019156151.1"/>
</dbReference>
<dbReference type="Pfam" id="PF08624">
    <property type="entry name" value="CRC_subunit"/>
    <property type="match status" value="1"/>
</dbReference>
<reference evidence="3" key="2">
    <citation type="submission" date="2013-07" db="EMBL/GenBank/DDBJ databases">
        <authorList>
            <consortium name="The Broad Institute Genome Sequencing Platform"/>
            <person name="Cuomo C."/>
            <person name="Litvintseva A."/>
            <person name="Chen Y."/>
            <person name="Heitman J."/>
            <person name="Sun S."/>
            <person name="Springer D."/>
            <person name="Dromer F."/>
            <person name="Young S.K."/>
            <person name="Zeng Q."/>
            <person name="Gargeya S."/>
            <person name="Fitzgerald M."/>
            <person name="Abouelleil A."/>
            <person name="Alvarado L."/>
            <person name="Berlin A.M."/>
            <person name="Chapman S.B."/>
            <person name="Dewar J."/>
            <person name="Goldberg J."/>
            <person name="Griggs A."/>
            <person name="Gujja S."/>
            <person name="Hansen M."/>
            <person name="Howarth C."/>
            <person name="Imamovic A."/>
            <person name="Larimer J."/>
            <person name="McCowan C."/>
            <person name="Murphy C."/>
            <person name="Pearson M."/>
            <person name="Priest M."/>
            <person name="Roberts A."/>
            <person name="Saif S."/>
            <person name="Shea T."/>
            <person name="Sykes S."/>
            <person name="Wortman J."/>
            <person name="Nusbaum C."/>
            <person name="Birren B."/>
        </authorList>
    </citation>
    <scope>NUCLEOTIDE SEQUENCE</scope>
    <source>
        <strain evidence="3">CBS 10737</strain>
    </source>
</reference>
<evidence type="ECO:0000313" key="2">
    <source>
        <dbReference type="EMBL" id="OCF49890.1"/>
    </source>
</evidence>
<dbReference type="KEGG" id="kpin:30172789"/>
<evidence type="ECO:0008006" key="5">
    <source>
        <dbReference type="Google" id="ProtNLM"/>
    </source>
</evidence>
<keyword evidence="4" id="KW-1185">Reference proteome</keyword>
<protein>
    <recommendedName>
        <fullName evidence="5">Chromatin structure-remodeling complex protein RSC7</fullName>
    </recommendedName>
</protein>
<sequence>MSSRTRGKRAAAQPSVPIAESSSRPRARGNKRTKPEPEVEVEEDLQLGDEEALALGEAEEEAQEDVDDDEEQEDYENPTPSRSKAKGKGKSRNGARSSTTRGAGRGKPKAEVPVEGEDDDGLDDGEDEHEVIKPSRRLRKSVSYKEIPPEETEDVEDVEDAEGEDLEGEAEEEEEVKPRKRQPPVRLSSQVSNSTPRKRSRPSVGKPSTPLTAVEGEEAEDDEDQTDTPYKFDKIPGGSGRGGFSVKGAAAAAARARWDKVRREKIERGEDPDEPRSSSARKPKRRREPIVPDADHVEMDSTITIKGIEYTVGDDEVILDEDEKGNTKIDAEGRLLGGREYKLVTFTSAARRNPDKLYAMTIDAARACGYSDSLAFLRRCPQILKLSCTAEERQLLIDIGRIAGNLRHRQVTMVSVRNVFKLMGARVVKDGKWVNDDYYEADALEKCKEMGWEPGTLAEDDEIAQQQTHSNSLRDLGLNDSSTNVGGRYAYSLAPFYTIGGLTTSFGGNGVDPFTEAGLGNKRQKLKSAGVNEENWMHLTAKEASRINNQLKAYRDERIKTLEGDDTKHWVYHLESKTEEFDAAVEVKAKEDNSEEKNDSLIAPTLDRKRSGLSQDVTHEFTQHFAETQEDIEMELNDTEPRKLEPEIILQKPDEVNSKYNWGLGNWSKGVTKAAYEPHTQTPHIPLWTQPTSSSFDRLSYHPILSSSSASTNILSGTSVKGITSLEYVYEQPNDSKEIEARLNQIKEAEEWEKKMRKKKRVNTVV</sequence>
<dbReference type="InterPro" id="IPR013933">
    <property type="entry name" value="CRC_Rsc7/Swp82"/>
</dbReference>
<reference evidence="2" key="3">
    <citation type="submission" date="2016-07" db="EMBL/GenBank/DDBJ databases">
        <title>Evolution of pathogenesis and genome organization in the Tremellales.</title>
        <authorList>
            <person name="Cuomo C."/>
            <person name="Litvintseva A."/>
            <person name="Heitman J."/>
            <person name="Chen Y."/>
            <person name="Sun S."/>
            <person name="Springer D."/>
            <person name="Dromer F."/>
            <person name="Young S."/>
            <person name="Zeng Q."/>
            <person name="Chapman S."/>
            <person name="Gujja S."/>
            <person name="Saif S."/>
            <person name="Birren B."/>
        </authorList>
    </citation>
    <scope>NUCLEOTIDE SEQUENCE</scope>
    <source>
        <strain evidence="2">CBS 10737</strain>
    </source>
</reference>
<evidence type="ECO:0000313" key="3">
    <source>
        <dbReference type="EMBL" id="WWC70061.1"/>
    </source>
</evidence>
<feature type="compositionally biased region" description="Basic and acidic residues" evidence="1">
    <location>
        <begin position="256"/>
        <end position="269"/>
    </location>
</feature>
<dbReference type="EMBL" id="CP144523">
    <property type="protein sequence ID" value="WWC70061.1"/>
    <property type="molecule type" value="Genomic_DNA"/>
</dbReference>
<feature type="region of interest" description="Disordered" evidence="1">
    <location>
        <begin position="1"/>
        <end position="293"/>
    </location>
</feature>
<dbReference type="Proteomes" id="UP000094020">
    <property type="component" value="Chromosome 5"/>
</dbReference>
<reference evidence="3" key="4">
    <citation type="submission" date="2024-02" db="EMBL/GenBank/DDBJ databases">
        <title>Comparative genomics of Cryptococcus and Kwoniella reveals pathogenesis evolution and contrasting modes of karyotype evolution via chromosome fusion or intercentromeric recombination.</title>
        <authorList>
            <person name="Coelho M.A."/>
            <person name="David-Palma M."/>
            <person name="Shea T."/>
            <person name="Bowers K."/>
            <person name="McGinley-Smith S."/>
            <person name="Mohammad A.W."/>
            <person name="Gnirke A."/>
            <person name="Yurkov A.M."/>
            <person name="Nowrousian M."/>
            <person name="Sun S."/>
            <person name="Cuomo C.A."/>
            <person name="Heitman J."/>
        </authorList>
    </citation>
    <scope>NUCLEOTIDE SEQUENCE</scope>
    <source>
        <strain evidence="3">CBS 10737</strain>
    </source>
</reference>
<dbReference type="STRING" id="1296096.A0A1B9I2W0"/>
<dbReference type="OrthoDB" id="5598844at2759"/>
<feature type="compositionally biased region" description="Acidic residues" evidence="1">
    <location>
        <begin position="114"/>
        <end position="129"/>
    </location>
</feature>
<name>A0A1B9I2W0_9TREE</name>
<feature type="compositionally biased region" description="Basic residues" evidence="1">
    <location>
        <begin position="83"/>
        <end position="93"/>
    </location>
</feature>
<feature type="compositionally biased region" description="Acidic residues" evidence="1">
    <location>
        <begin position="149"/>
        <end position="175"/>
    </location>
</feature>
<dbReference type="AlphaFoldDB" id="A0A1B9I2W0"/>
<feature type="compositionally biased region" description="Acidic residues" evidence="1">
    <location>
        <begin position="215"/>
        <end position="226"/>
    </location>
</feature>
<evidence type="ECO:0000313" key="4">
    <source>
        <dbReference type="Proteomes" id="UP000094020"/>
    </source>
</evidence>
<evidence type="ECO:0000256" key="1">
    <source>
        <dbReference type="SAM" id="MobiDB-lite"/>
    </source>
</evidence>
<organism evidence="2">
    <name type="scientific">Kwoniella pini CBS 10737</name>
    <dbReference type="NCBI Taxonomy" id="1296096"/>
    <lineage>
        <taxon>Eukaryota</taxon>
        <taxon>Fungi</taxon>
        <taxon>Dikarya</taxon>
        <taxon>Basidiomycota</taxon>
        <taxon>Agaricomycotina</taxon>
        <taxon>Tremellomycetes</taxon>
        <taxon>Tremellales</taxon>
        <taxon>Cryptococcaceae</taxon>
        <taxon>Kwoniella</taxon>
    </lineage>
</organism>
<gene>
    <name evidence="2" type="ORF">I206_04420</name>
    <name evidence="3" type="ORF">I206_104006</name>
</gene>
<dbReference type="EMBL" id="KI894011">
    <property type="protein sequence ID" value="OCF49890.1"/>
    <property type="molecule type" value="Genomic_DNA"/>
</dbReference>
<accession>A0A1B9I2W0</accession>
<reference evidence="2" key="1">
    <citation type="submission" date="2013-07" db="EMBL/GenBank/DDBJ databases">
        <title>The Genome Sequence of Cryptococcus pinus CBS10737.</title>
        <authorList>
            <consortium name="The Broad Institute Genome Sequencing Platform"/>
            <person name="Cuomo C."/>
            <person name="Litvintseva A."/>
            <person name="Chen Y."/>
            <person name="Heitman J."/>
            <person name="Sun S."/>
            <person name="Springer D."/>
            <person name="Dromer F."/>
            <person name="Young S.K."/>
            <person name="Zeng Q."/>
            <person name="Gargeya S."/>
            <person name="Fitzgerald M."/>
            <person name="Abouelleil A."/>
            <person name="Alvarado L."/>
            <person name="Berlin A.M."/>
            <person name="Chapman S.B."/>
            <person name="Dewar J."/>
            <person name="Goldberg J."/>
            <person name="Griggs A."/>
            <person name="Gujja S."/>
            <person name="Hansen M."/>
            <person name="Howarth C."/>
            <person name="Imamovic A."/>
            <person name="Larimer J."/>
            <person name="McCowan C."/>
            <person name="Murphy C."/>
            <person name="Pearson M."/>
            <person name="Priest M."/>
            <person name="Roberts A."/>
            <person name="Saif S."/>
            <person name="Shea T."/>
            <person name="Sykes S."/>
            <person name="Wortman J."/>
            <person name="Nusbaum C."/>
            <person name="Birren B."/>
        </authorList>
    </citation>
    <scope>NUCLEOTIDE SEQUENCE [LARGE SCALE GENOMIC DNA]</scope>
    <source>
        <strain evidence="2">CBS 10737</strain>
    </source>
</reference>